<dbReference type="InterPro" id="IPR025468">
    <property type="entry name" value="TTRAP"/>
</dbReference>
<evidence type="ECO:0000313" key="2">
    <source>
        <dbReference type="Proteomes" id="UP000433359"/>
    </source>
</evidence>
<proteinExistence type="predicted"/>
<gene>
    <name evidence="1" type="ORF">FYJ25_07430</name>
</gene>
<dbReference type="Gene3D" id="1.10.10.1850">
    <property type="entry name" value="Sporulation protein-like"/>
    <property type="match status" value="1"/>
</dbReference>
<dbReference type="Pfam" id="PF14203">
    <property type="entry name" value="TTRAP"/>
    <property type="match status" value="1"/>
</dbReference>
<evidence type="ECO:0000313" key="1">
    <source>
        <dbReference type="EMBL" id="MSU82187.1"/>
    </source>
</evidence>
<dbReference type="InterPro" id="IPR041965">
    <property type="entry name" value="TTRAP_sf"/>
</dbReference>
<sequence length="86" mass="10195">MKPVKFEENELMVMAIFAEKTRQDTVETLKETLDVLEETKEDVSDEEMIEIVSSLIEKLQQIEDKYYYTLDLDSYLLASEDDEYED</sequence>
<accession>A0A6N7YB00</accession>
<name>A0A6N7YB00_9FIRM</name>
<reference evidence="1 2" key="1">
    <citation type="submission" date="2019-08" db="EMBL/GenBank/DDBJ databases">
        <title>In-depth cultivation of the pig gut microbiome towards novel bacterial diversity and tailored functional studies.</title>
        <authorList>
            <person name="Wylensek D."/>
            <person name="Hitch T.C.A."/>
            <person name="Clavel T."/>
        </authorList>
    </citation>
    <scope>NUCLEOTIDE SEQUENCE [LARGE SCALE GENOMIC DNA]</scope>
    <source>
        <strain evidence="1 2">BSM-383-APC-4H</strain>
    </source>
</reference>
<dbReference type="Proteomes" id="UP000433359">
    <property type="component" value="Unassembled WGS sequence"/>
</dbReference>
<protein>
    <recommendedName>
        <fullName evidence="3">Tranposon-transfer assisting protein</fullName>
    </recommendedName>
</protein>
<comment type="caution">
    <text evidence="1">The sequence shown here is derived from an EMBL/GenBank/DDBJ whole genome shotgun (WGS) entry which is preliminary data.</text>
</comment>
<dbReference type="AlphaFoldDB" id="A0A6N7YB00"/>
<organism evidence="1 2">
    <name type="scientific">Anaerobutyricum soehngenii</name>
    <dbReference type="NCBI Taxonomy" id="105843"/>
    <lineage>
        <taxon>Bacteria</taxon>
        <taxon>Bacillati</taxon>
        <taxon>Bacillota</taxon>
        <taxon>Clostridia</taxon>
        <taxon>Lachnospirales</taxon>
        <taxon>Lachnospiraceae</taxon>
        <taxon>Anaerobutyricum</taxon>
    </lineage>
</organism>
<evidence type="ECO:0008006" key="3">
    <source>
        <dbReference type="Google" id="ProtNLM"/>
    </source>
</evidence>
<dbReference type="RefSeq" id="WP_154580931.1">
    <property type="nucleotide sequence ID" value="NZ_VULP01000012.1"/>
</dbReference>
<dbReference type="EMBL" id="VULP01000012">
    <property type="protein sequence ID" value="MSU82187.1"/>
    <property type="molecule type" value="Genomic_DNA"/>
</dbReference>